<dbReference type="Proteomes" id="UP000799755">
    <property type="component" value="Unassembled WGS sequence"/>
</dbReference>
<evidence type="ECO:0000313" key="2">
    <source>
        <dbReference type="Proteomes" id="UP000799755"/>
    </source>
</evidence>
<gene>
    <name evidence="1" type="ORF">BDR25DRAFT_126286</name>
</gene>
<reference evidence="1" key="1">
    <citation type="journal article" date="2020" name="Stud. Mycol.">
        <title>101 Dothideomycetes genomes: a test case for predicting lifestyles and emergence of pathogens.</title>
        <authorList>
            <person name="Haridas S."/>
            <person name="Albert R."/>
            <person name="Binder M."/>
            <person name="Bloem J."/>
            <person name="Labutti K."/>
            <person name="Salamov A."/>
            <person name="Andreopoulos B."/>
            <person name="Baker S."/>
            <person name="Barry K."/>
            <person name="Bills G."/>
            <person name="Bluhm B."/>
            <person name="Cannon C."/>
            <person name="Castanera R."/>
            <person name="Culley D."/>
            <person name="Daum C."/>
            <person name="Ezra D."/>
            <person name="Gonzalez J."/>
            <person name="Henrissat B."/>
            <person name="Kuo A."/>
            <person name="Liang C."/>
            <person name="Lipzen A."/>
            <person name="Lutzoni F."/>
            <person name="Magnuson J."/>
            <person name="Mondo S."/>
            <person name="Nolan M."/>
            <person name="Ohm R."/>
            <person name="Pangilinan J."/>
            <person name="Park H.-J."/>
            <person name="Ramirez L."/>
            <person name="Alfaro M."/>
            <person name="Sun H."/>
            <person name="Tritt A."/>
            <person name="Yoshinaga Y."/>
            <person name="Zwiers L.-H."/>
            <person name="Turgeon B."/>
            <person name="Goodwin S."/>
            <person name="Spatafora J."/>
            <person name="Crous P."/>
            <person name="Grigoriev I."/>
        </authorList>
    </citation>
    <scope>NUCLEOTIDE SEQUENCE</scope>
    <source>
        <strain evidence="1">ATCC 200398</strain>
    </source>
</reference>
<organism evidence="1 2">
    <name type="scientific">Lindgomyces ingoldianus</name>
    <dbReference type="NCBI Taxonomy" id="673940"/>
    <lineage>
        <taxon>Eukaryota</taxon>
        <taxon>Fungi</taxon>
        <taxon>Dikarya</taxon>
        <taxon>Ascomycota</taxon>
        <taxon>Pezizomycotina</taxon>
        <taxon>Dothideomycetes</taxon>
        <taxon>Pleosporomycetidae</taxon>
        <taxon>Pleosporales</taxon>
        <taxon>Lindgomycetaceae</taxon>
        <taxon>Lindgomyces</taxon>
    </lineage>
</organism>
<evidence type="ECO:0000313" key="1">
    <source>
        <dbReference type="EMBL" id="KAF2473941.1"/>
    </source>
</evidence>
<dbReference type="EMBL" id="MU003499">
    <property type="protein sequence ID" value="KAF2473941.1"/>
    <property type="molecule type" value="Genomic_DNA"/>
</dbReference>
<proteinExistence type="predicted"/>
<name>A0ACB6R433_9PLEO</name>
<accession>A0ACB6R433</accession>
<comment type="caution">
    <text evidence="1">The sequence shown here is derived from an EMBL/GenBank/DDBJ whole genome shotgun (WGS) entry which is preliminary data.</text>
</comment>
<keyword evidence="2" id="KW-1185">Reference proteome</keyword>
<protein>
    <submittedName>
        <fullName evidence="1">Uncharacterized protein</fullName>
    </submittedName>
</protein>
<sequence>MLLLLVSVMQIASRVPFVFCFYPARSYAAHAEMKIKTPASLCSMMFCSLSVHPLLTLIETEKEVMILDELVDFGESYHQT</sequence>